<evidence type="ECO:0000256" key="5">
    <source>
        <dbReference type="SAM" id="MobiDB-lite"/>
    </source>
</evidence>
<dbReference type="PROSITE" id="PS50056">
    <property type="entry name" value="TYR_PHOSPHATASE_2"/>
    <property type="match status" value="1"/>
</dbReference>
<dbReference type="CDD" id="cd14498">
    <property type="entry name" value="DSP"/>
    <property type="match status" value="1"/>
</dbReference>
<dbReference type="Pfam" id="PF00782">
    <property type="entry name" value="DSPc"/>
    <property type="match status" value="1"/>
</dbReference>
<dbReference type="InterPro" id="IPR000387">
    <property type="entry name" value="Tyr_Pase_dom"/>
</dbReference>
<gene>
    <name evidence="8" type="ORF">M9Y10_016780</name>
</gene>
<dbReference type="SUPFAM" id="SSF52799">
    <property type="entry name" value="(Phosphotyrosine protein) phosphatases II"/>
    <property type="match status" value="1"/>
</dbReference>
<evidence type="ECO:0000313" key="9">
    <source>
        <dbReference type="Proteomes" id="UP001470230"/>
    </source>
</evidence>
<name>A0ABR2HYN3_9EUKA</name>
<dbReference type="InterPro" id="IPR000340">
    <property type="entry name" value="Dual-sp_phosphatase_cat-dom"/>
</dbReference>
<keyword evidence="3" id="KW-0378">Hydrolase</keyword>
<dbReference type="Proteomes" id="UP001470230">
    <property type="component" value="Unassembled WGS sequence"/>
</dbReference>
<evidence type="ECO:0000259" key="6">
    <source>
        <dbReference type="PROSITE" id="PS50054"/>
    </source>
</evidence>
<protein>
    <recommendedName>
        <fullName evidence="2">protein-tyrosine-phosphatase</fullName>
        <ecNumber evidence="2">3.1.3.48</ecNumber>
    </recommendedName>
</protein>
<evidence type="ECO:0000256" key="1">
    <source>
        <dbReference type="ARBA" id="ARBA00008601"/>
    </source>
</evidence>
<keyword evidence="9" id="KW-1185">Reference proteome</keyword>
<evidence type="ECO:0000256" key="3">
    <source>
        <dbReference type="ARBA" id="ARBA00022801"/>
    </source>
</evidence>
<keyword evidence="4" id="KW-0904">Protein phosphatase</keyword>
<dbReference type="PANTHER" id="PTHR10159:SF519">
    <property type="entry name" value="DUAL SPECIFICITY PROTEIN PHOSPHATASE MPK3"/>
    <property type="match status" value="1"/>
</dbReference>
<dbReference type="EC" id="3.1.3.48" evidence="2"/>
<evidence type="ECO:0000259" key="7">
    <source>
        <dbReference type="PROSITE" id="PS50056"/>
    </source>
</evidence>
<feature type="region of interest" description="Disordered" evidence="5">
    <location>
        <begin position="154"/>
        <end position="174"/>
    </location>
</feature>
<evidence type="ECO:0000256" key="2">
    <source>
        <dbReference type="ARBA" id="ARBA00013064"/>
    </source>
</evidence>
<evidence type="ECO:0000313" key="8">
    <source>
        <dbReference type="EMBL" id="KAK8854221.1"/>
    </source>
</evidence>
<dbReference type="InterPro" id="IPR020422">
    <property type="entry name" value="TYR_PHOSPHATASE_DUAL_dom"/>
</dbReference>
<evidence type="ECO:0000256" key="4">
    <source>
        <dbReference type="ARBA" id="ARBA00022912"/>
    </source>
</evidence>
<proteinExistence type="inferred from homology"/>
<comment type="similarity">
    <text evidence="1">Belongs to the protein-tyrosine phosphatase family. Non-receptor class dual specificity subfamily.</text>
</comment>
<reference evidence="8 9" key="1">
    <citation type="submission" date="2024-04" db="EMBL/GenBank/DDBJ databases">
        <title>Tritrichomonas musculus Genome.</title>
        <authorList>
            <person name="Alves-Ferreira E."/>
            <person name="Grigg M."/>
            <person name="Lorenzi H."/>
            <person name="Galac M."/>
        </authorList>
    </citation>
    <scope>NUCLEOTIDE SEQUENCE [LARGE SCALE GENOMIC DNA]</scope>
    <source>
        <strain evidence="8 9">EAF2021</strain>
    </source>
</reference>
<dbReference type="PROSITE" id="PS50054">
    <property type="entry name" value="TYR_PHOSPHATASE_DUAL"/>
    <property type="match status" value="1"/>
</dbReference>
<dbReference type="Gene3D" id="3.90.190.10">
    <property type="entry name" value="Protein tyrosine phosphatase superfamily"/>
    <property type="match status" value="1"/>
</dbReference>
<dbReference type="PANTHER" id="PTHR10159">
    <property type="entry name" value="DUAL SPECIFICITY PROTEIN PHOSPHATASE"/>
    <property type="match status" value="1"/>
</dbReference>
<sequence length="386" mass="42968">MGQVFSLEHEQNSSSPNKQALMLLVYEKNTLTPISFLDFIDHPVSYCSNPILMIEPFTGDLPQLVEGPKKKYSQVDLLRTVHQNYRITPYKFTTYCLWLLTSNTISKTLINEIIDFSRTFPFSEYSCLNGIDASSIFYDLKSVRSLSAALSPPTGSLRASSPTHPTAQLPGQPTTTLFLRRSTQRSRPCQLCTLQTTFMSTSSNSTDSENTVNDPTTVGVSTSYPNTNPCDFVDDGFYIGSELAAQDTDLLHKIGVTHVVNLNGFITNSTTSDGIVYYNVKMSDCVFEELNEDFWNAVEFTKRAINNGGTVFAHCRLGISRSAALGVAYLMEKKKLSYDAAFALVKTKRPAVNINQGFVTQLKEKEMMSKTVPFGRGKPPLLKIRL</sequence>
<dbReference type="InterPro" id="IPR029021">
    <property type="entry name" value="Prot-tyrosine_phosphatase-like"/>
</dbReference>
<organism evidence="8 9">
    <name type="scientific">Tritrichomonas musculus</name>
    <dbReference type="NCBI Taxonomy" id="1915356"/>
    <lineage>
        <taxon>Eukaryota</taxon>
        <taxon>Metamonada</taxon>
        <taxon>Parabasalia</taxon>
        <taxon>Tritrichomonadida</taxon>
        <taxon>Tritrichomonadidae</taxon>
        <taxon>Tritrichomonas</taxon>
    </lineage>
</organism>
<dbReference type="EMBL" id="JAPFFF010000021">
    <property type="protein sequence ID" value="KAK8854221.1"/>
    <property type="molecule type" value="Genomic_DNA"/>
</dbReference>
<dbReference type="SMART" id="SM00195">
    <property type="entry name" value="DSPc"/>
    <property type="match status" value="1"/>
</dbReference>
<feature type="domain" description="Tyrosine specific protein phosphatases" evidence="7">
    <location>
        <begin position="292"/>
        <end position="352"/>
    </location>
</feature>
<accession>A0ABR2HYN3</accession>
<comment type="caution">
    <text evidence="8">The sequence shown here is derived from an EMBL/GenBank/DDBJ whole genome shotgun (WGS) entry which is preliminary data.</text>
</comment>
<feature type="domain" description="Tyrosine-protein phosphatase" evidence="6">
    <location>
        <begin position="228"/>
        <end position="371"/>
    </location>
</feature>